<gene>
    <name evidence="2" type="ORF">ENJ10_12150</name>
</gene>
<dbReference type="Pfam" id="PF09471">
    <property type="entry name" value="Peptidase_M64"/>
    <property type="match status" value="1"/>
</dbReference>
<accession>A0A7V1LNT3</accession>
<name>A0A7V1LNT3_CALAY</name>
<evidence type="ECO:0000313" key="2">
    <source>
        <dbReference type="EMBL" id="HED11434.1"/>
    </source>
</evidence>
<dbReference type="Pfam" id="PF16217">
    <property type="entry name" value="M64_N"/>
    <property type="match status" value="1"/>
</dbReference>
<dbReference type="Gene3D" id="3.40.390.10">
    <property type="entry name" value="Collagenase (Catalytic Domain)"/>
    <property type="match status" value="1"/>
</dbReference>
<evidence type="ECO:0000259" key="1">
    <source>
        <dbReference type="Pfam" id="PF16217"/>
    </source>
</evidence>
<dbReference type="InterPro" id="IPR038171">
    <property type="entry name" value="M64_N_sf"/>
</dbReference>
<reference evidence="2" key="1">
    <citation type="journal article" date="2020" name="mSystems">
        <title>Genome- and Community-Level Interaction Insights into Carbon Utilization and Element Cycling Functions of Hydrothermarchaeota in Hydrothermal Sediment.</title>
        <authorList>
            <person name="Zhou Z."/>
            <person name="Liu Y."/>
            <person name="Xu W."/>
            <person name="Pan J."/>
            <person name="Luo Z.H."/>
            <person name="Li M."/>
        </authorList>
    </citation>
    <scope>NUCLEOTIDE SEQUENCE [LARGE SCALE GENOMIC DNA]</scope>
    <source>
        <strain evidence="2">HyVt-456</strain>
    </source>
</reference>
<dbReference type="InterPro" id="IPR032625">
    <property type="entry name" value="M64_N"/>
</dbReference>
<dbReference type="Proteomes" id="UP000886005">
    <property type="component" value="Unassembled WGS sequence"/>
</dbReference>
<sequence length="471" mass="54275">MTEMRTLLFVLISGALLFAGSYDDYFTAKTMRVDYYHSGKAGEEHFSLDQIYETGTWAGSKKHLITPLNLGEYQVRLYDSASGELIYSRGYSTMFNEWQTTSEAKERYKTFHETFRLPFAKRPVKLAVARRDRQMRFREIWSTEIDPQRTPLINKAVNKPDYRVWALMQNGDPSEKVDLVLLGDGYSAEDMEQFRRDARTYNEEMFNTEPFKSHRDKFNVWVVEVVSPESGISRPDKGIWKNNALGSRYFTFGSPRYILTENNRVLRDAAGLVPYDYINILINDNRYGGGGIYNLYTTTYMRVDHPGQEWQMGYVYVHEFGHAFAGLGDEYYSSSTGYDAFYSKGVEPWEPNVTALLDKDNIKWKALLTPGIALPTPWKKEAYDKLATARSRLDRLAADYYEKREPFISQQHALLANSPYAGMVGAFEGAGYESRGLYRPAVDCRMFSLGLVDFDPVCRRALEEVIEYLSD</sequence>
<dbReference type="InterPro" id="IPR024079">
    <property type="entry name" value="MetalloPept_cat_dom_sf"/>
</dbReference>
<dbReference type="GO" id="GO:0008237">
    <property type="term" value="F:metallopeptidase activity"/>
    <property type="evidence" value="ECO:0007669"/>
    <property type="project" value="InterPro"/>
</dbReference>
<organism evidence="2">
    <name type="scientific">Caldithrix abyssi</name>
    <dbReference type="NCBI Taxonomy" id="187145"/>
    <lineage>
        <taxon>Bacteria</taxon>
        <taxon>Pseudomonadati</taxon>
        <taxon>Calditrichota</taxon>
        <taxon>Calditrichia</taxon>
        <taxon>Calditrichales</taxon>
        <taxon>Calditrichaceae</taxon>
        <taxon>Caldithrix</taxon>
    </lineage>
</organism>
<dbReference type="EMBL" id="DRLD01000340">
    <property type="protein sequence ID" value="HED11434.1"/>
    <property type="molecule type" value="Genomic_DNA"/>
</dbReference>
<protein>
    <submittedName>
        <fullName evidence="2">Peptidase M64</fullName>
    </submittedName>
</protein>
<comment type="caution">
    <text evidence="2">The sequence shown here is derived from an EMBL/GenBank/DDBJ whole genome shotgun (WGS) entry which is preliminary data.</text>
</comment>
<proteinExistence type="predicted"/>
<dbReference type="Gene3D" id="2.60.40.3250">
    <property type="entry name" value="Peptidase M64, N-terminal domain"/>
    <property type="match status" value="1"/>
</dbReference>
<dbReference type="AlphaFoldDB" id="A0A7V1LNT3"/>
<feature type="domain" description="Peptidase M64 N-terminal" evidence="1">
    <location>
        <begin position="22"/>
        <end position="141"/>
    </location>
</feature>
<dbReference type="InterPro" id="IPR019026">
    <property type="entry name" value="Peptidase_M64_IgA"/>
</dbReference>